<dbReference type="Pfam" id="PF00482">
    <property type="entry name" value="T2SSF"/>
    <property type="match status" value="1"/>
</dbReference>
<dbReference type="Proteomes" id="UP000182062">
    <property type="component" value="Unassembled WGS sequence"/>
</dbReference>
<evidence type="ECO:0000313" key="8">
    <source>
        <dbReference type="EMBL" id="OIU69741.1"/>
    </source>
</evidence>
<feature type="transmembrane region" description="Helical" evidence="6">
    <location>
        <begin position="82"/>
        <end position="102"/>
    </location>
</feature>
<name>A0A1J6VWV3_9BACI</name>
<dbReference type="PANTHER" id="PTHR35007">
    <property type="entry name" value="INTEGRAL MEMBRANE PROTEIN-RELATED"/>
    <property type="match status" value="1"/>
</dbReference>
<sequence>MDPLSQKKSGKPFVSLWARGVKTVGKRTSKGKQKKLEHLLRDAGYSGKMTAVEFRLLQLLISGGSGALVFFLIAAAAGQPAVTLLLSAAVSFLAFQYCTFFLSKKRTRRIAEINREMPDFFDTVNLLIEAGLGLDAALLTVCHKKDSPLSDEFMIALTEMKRGKSRREAFYELRMRVPSDGLQRALTTMIQADYLGVGMSKVIRNLTIRLREQRRESAREQAMKAPVKMLFPMVFFIFPAIFIVSLGPLIVKILTEGLM</sequence>
<proteinExistence type="predicted"/>
<dbReference type="GO" id="GO:0005886">
    <property type="term" value="C:plasma membrane"/>
    <property type="evidence" value="ECO:0007669"/>
    <property type="project" value="UniProtKB-SubCell"/>
</dbReference>
<evidence type="ECO:0000256" key="4">
    <source>
        <dbReference type="ARBA" id="ARBA00022989"/>
    </source>
</evidence>
<evidence type="ECO:0000256" key="3">
    <source>
        <dbReference type="ARBA" id="ARBA00022692"/>
    </source>
</evidence>
<dbReference type="PANTHER" id="PTHR35007:SF2">
    <property type="entry name" value="PILUS ASSEMBLE PROTEIN"/>
    <property type="match status" value="1"/>
</dbReference>
<evidence type="ECO:0000256" key="5">
    <source>
        <dbReference type="ARBA" id="ARBA00023136"/>
    </source>
</evidence>
<comment type="caution">
    <text evidence="8">The sequence shown here is derived from an EMBL/GenBank/DDBJ whole genome shotgun (WGS) entry which is preliminary data.</text>
</comment>
<dbReference type="AlphaFoldDB" id="A0A1J6VWV3"/>
<feature type="transmembrane region" description="Helical" evidence="6">
    <location>
        <begin position="56"/>
        <end position="76"/>
    </location>
</feature>
<dbReference type="EMBL" id="MINN01000117">
    <property type="protein sequence ID" value="OIU69741.1"/>
    <property type="molecule type" value="Genomic_DNA"/>
</dbReference>
<evidence type="ECO:0000313" key="9">
    <source>
        <dbReference type="Proteomes" id="UP000182062"/>
    </source>
</evidence>
<evidence type="ECO:0000256" key="1">
    <source>
        <dbReference type="ARBA" id="ARBA00004651"/>
    </source>
</evidence>
<evidence type="ECO:0000256" key="6">
    <source>
        <dbReference type="SAM" id="Phobius"/>
    </source>
</evidence>
<feature type="domain" description="Type II secretion system protein GspF" evidence="7">
    <location>
        <begin position="120"/>
        <end position="245"/>
    </location>
</feature>
<protein>
    <recommendedName>
        <fullName evidence="7">Type II secretion system protein GspF domain-containing protein</fullName>
    </recommendedName>
</protein>
<accession>A0A1J6VWV3</accession>
<comment type="subcellular location">
    <subcellularLocation>
        <location evidence="1">Cell membrane</location>
        <topology evidence="1">Multi-pass membrane protein</topology>
    </subcellularLocation>
</comment>
<keyword evidence="5 6" id="KW-0472">Membrane</keyword>
<gene>
    <name evidence="8" type="ORF">BHE18_02155</name>
</gene>
<keyword evidence="9" id="KW-1185">Reference proteome</keyword>
<evidence type="ECO:0000259" key="7">
    <source>
        <dbReference type="Pfam" id="PF00482"/>
    </source>
</evidence>
<reference evidence="8 9" key="1">
    <citation type="submission" date="2016-09" db="EMBL/GenBank/DDBJ databases">
        <title>Bacillus aquimaris SAMM genome sequence reveals colonization and biosurfactant production capacities.</title>
        <authorList>
            <person name="Waghmode S.R."/>
            <person name="Suryavanshi M.V."/>
        </authorList>
    </citation>
    <scope>NUCLEOTIDE SEQUENCE [LARGE SCALE GENOMIC DNA]</scope>
    <source>
        <strain evidence="8 9">SAMM</strain>
    </source>
</reference>
<keyword evidence="4 6" id="KW-1133">Transmembrane helix</keyword>
<organism evidence="8 9">
    <name type="scientific">Rossellomorea aquimaris</name>
    <dbReference type="NCBI Taxonomy" id="189382"/>
    <lineage>
        <taxon>Bacteria</taxon>
        <taxon>Bacillati</taxon>
        <taxon>Bacillota</taxon>
        <taxon>Bacilli</taxon>
        <taxon>Bacillales</taxon>
        <taxon>Bacillaceae</taxon>
        <taxon>Rossellomorea</taxon>
    </lineage>
</organism>
<dbReference type="InterPro" id="IPR018076">
    <property type="entry name" value="T2SS_GspF_dom"/>
</dbReference>
<keyword evidence="3 6" id="KW-0812">Transmembrane</keyword>
<keyword evidence="2" id="KW-1003">Cell membrane</keyword>
<evidence type="ECO:0000256" key="2">
    <source>
        <dbReference type="ARBA" id="ARBA00022475"/>
    </source>
</evidence>
<feature type="transmembrane region" description="Helical" evidence="6">
    <location>
        <begin position="229"/>
        <end position="251"/>
    </location>
</feature>